<dbReference type="GO" id="GO:0005524">
    <property type="term" value="F:ATP binding"/>
    <property type="evidence" value="ECO:0007669"/>
    <property type="project" value="UniProtKB-KW"/>
</dbReference>
<evidence type="ECO:0000256" key="9">
    <source>
        <dbReference type="ARBA" id="ARBA00022917"/>
    </source>
</evidence>
<comment type="catalytic activity">
    <reaction evidence="12">
        <text>tRNA(Sec) + L-serine + ATP = L-seryl-tRNA(Sec) + AMP + diphosphate + H(+)</text>
        <dbReference type="Rhea" id="RHEA:42580"/>
        <dbReference type="Rhea" id="RHEA-COMP:9742"/>
        <dbReference type="Rhea" id="RHEA-COMP:10128"/>
        <dbReference type="ChEBI" id="CHEBI:15378"/>
        <dbReference type="ChEBI" id="CHEBI:30616"/>
        <dbReference type="ChEBI" id="CHEBI:33019"/>
        <dbReference type="ChEBI" id="CHEBI:33384"/>
        <dbReference type="ChEBI" id="CHEBI:78442"/>
        <dbReference type="ChEBI" id="CHEBI:78533"/>
        <dbReference type="ChEBI" id="CHEBI:456215"/>
        <dbReference type="EC" id="6.1.1.11"/>
    </reaction>
</comment>
<evidence type="ECO:0000256" key="3">
    <source>
        <dbReference type="ARBA" id="ARBA00010728"/>
    </source>
</evidence>
<dbReference type="PROSITE" id="PS50862">
    <property type="entry name" value="AA_TRNA_LIGASE_II"/>
    <property type="match status" value="1"/>
</dbReference>
<dbReference type="GO" id="GO:0005737">
    <property type="term" value="C:cytoplasm"/>
    <property type="evidence" value="ECO:0007669"/>
    <property type="project" value="UniProtKB-SubCell"/>
</dbReference>
<keyword evidence="8 16" id="KW-0067">ATP-binding</keyword>
<dbReference type="PANTHER" id="PTHR43697">
    <property type="entry name" value="SERYL-TRNA SYNTHETASE"/>
    <property type="match status" value="1"/>
</dbReference>
<sequence>MLDINLIREETERVKEGVRRKQISPSVVDEVLSYDIKWRAIVRELDELRSRQKKGSSQTLSPESRGELKKLKEEIKRFEEEERTLRAKRDEALQNVPNIPFDDVPEGKDDTENIIEREVGKRPSFDFEPRDYLTIAENLGLIDVKHTAQVAGSRFGYLLRDAALLEFALVKLAFDLAVKEGFTPVVPPVMARPDVMRAMGKGKFLDEHDAFHIAEDDLYLVGSAEHTIGPLHMNEVLDASTLPRRYVGFSTAFRRESGSYGRDTRGILRVHQFDKVELFSFTHPKRSEEELLFLLSLEERLMQALKLPYRVVLKCTGDMTWGDARQYDIETWLPSEGRYRETHSASNLTDFQSRGIRAEFREGGERGFVHTLNATGLAIQRTLIMIIENYQTKEGNVKVPKVLQKYMGKKIIGDNKKR</sequence>
<comment type="similarity">
    <text evidence="3">Belongs to the class-II aminoacyl-tRNA synthetase family. Type-1 seryl-tRNA synthetase subfamily.</text>
</comment>
<accession>A0A1F6BIN4</accession>
<evidence type="ECO:0000313" key="19">
    <source>
        <dbReference type="EMBL" id="OGG36799.1"/>
    </source>
</evidence>
<evidence type="ECO:0000256" key="8">
    <source>
        <dbReference type="ARBA" id="ARBA00022840"/>
    </source>
</evidence>
<evidence type="ECO:0000256" key="2">
    <source>
        <dbReference type="ARBA" id="ARBA00005045"/>
    </source>
</evidence>
<evidence type="ECO:0000256" key="5">
    <source>
        <dbReference type="ARBA" id="ARBA00022490"/>
    </source>
</evidence>
<protein>
    <recommendedName>
        <fullName evidence="11 14">Serine--tRNA ligase</fullName>
        <ecNumber evidence="4 14">6.1.1.11</ecNumber>
    </recommendedName>
</protein>
<evidence type="ECO:0000256" key="7">
    <source>
        <dbReference type="ARBA" id="ARBA00022741"/>
    </source>
</evidence>
<feature type="site" description="Important for serine binding" evidence="15">
    <location>
        <position position="375"/>
    </location>
</feature>
<keyword evidence="7" id="KW-0547">Nucleotide-binding</keyword>
<dbReference type="PANTHER" id="PTHR43697:SF1">
    <property type="entry name" value="SERINE--TRNA LIGASE"/>
    <property type="match status" value="1"/>
</dbReference>
<comment type="subcellular location">
    <subcellularLocation>
        <location evidence="1">Cytoplasm</location>
    </subcellularLocation>
</comment>
<evidence type="ECO:0000256" key="17">
    <source>
        <dbReference type="SAM" id="Coils"/>
    </source>
</evidence>
<reference evidence="19 20" key="1">
    <citation type="journal article" date="2016" name="Nat. Commun.">
        <title>Thousands of microbial genomes shed light on interconnected biogeochemical processes in an aquifer system.</title>
        <authorList>
            <person name="Anantharaman K."/>
            <person name="Brown C.T."/>
            <person name="Hug L.A."/>
            <person name="Sharon I."/>
            <person name="Castelle C.J."/>
            <person name="Probst A.J."/>
            <person name="Thomas B.C."/>
            <person name="Singh A."/>
            <person name="Wilkins M.J."/>
            <person name="Karaoz U."/>
            <person name="Brodie E.L."/>
            <person name="Williams K.H."/>
            <person name="Hubbard S.S."/>
            <person name="Banfield J.F."/>
        </authorList>
    </citation>
    <scope>NUCLEOTIDE SEQUENCE [LARGE SCALE GENOMIC DNA]</scope>
</reference>
<evidence type="ECO:0000256" key="4">
    <source>
        <dbReference type="ARBA" id="ARBA00012840"/>
    </source>
</evidence>
<evidence type="ECO:0000256" key="15">
    <source>
        <dbReference type="PIRSR" id="PIRSR001529-1"/>
    </source>
</evidence>
<evidence type="ECO:0000256" key="14">
    <source>
        <dbReference type="NCBIfam" id="TIGR00414"/>
    </source>
</evidence>
<evidence type="ECO:0000256" key="6">
    <source>
        <dbReference type="ARBA" id="ARBA00022598"/>
    </source>
</evidence>
<dbReference type="Proteomes" id="UP000176273">
    <property type="component" value="Unassembled WGS sequence"/>
</dbReference>
<dbReference type="InterPro" id="IPR010978">
    <property type="entry name" value="tRNA-bd_arm"/>
</dbReference>
<dbReference type="PIRSF" id="PIRSF001529">
    <property type="entry name" value="Ser-tRNA-synth_IIa"/>
    <property type="match status" value="1"/>
</dbReference>
<gene>
    <name evidence="19" type="ORF">A2110_01180</name>
</gene>
<keyword evidence="9" id="KW-0648">Protein biosynthesis</keyword>
<dbReference type="AlphaFoldDB" id="A0A1F6BIN4"/>
<dbReference type="InterPro" id="IPR045864">
    <property type="entry name" value="aa-tRNA-synth_II/BPL/LPL"/>
</dbReference>
<dbReference type="GO" id="GO:0004828">
    <property type="term" value="F:serine-tRNA ligase activity"/>
    <property type="evidence" value="ECO:0007669"/>
    <property type="project" value="UniProtKB-UniRule"/>
</dbReference>
<dbReference type="Gene3D" id="1.10.287.40">
    <property type="entry name" value="Serine-tRNA synthetase, tRNA binding domain"/>
    <property type="match status" value="1"/>
</dbReference>
<comment type="pathway">
    <text evidence="2">Aminoacyl-tRNA biosynthesis; selenocysteinyl-tRNA(Sec) biosynthesis; L-seryl-tRNA(Sec) from L-serine and tRNA(Sec): step 1/1.</text>
</comment>
<evidence type="ECO:0000259" key="18">
    <source>
        <dbReference type="PROSITE" id="PS50862"/>
    </source>
</evidence>
<dbReference type="InterPro" id="IPR006195">
    <property type="entry name" value="aa-tRNA-synth_II"/>
</dbReference>
<comment type="caution">
    <text evidence="19">The sequence shown here is derived from an EMBL/GenBank/DDBJ whole genome shotgun (WGS) entry which is preliminary data.</text>
</comment>
<dbReference type="EMBL" id="MFKH01000016">
    <property type="protein sequence ID" value="OGG36799.1"/>
    <property type="molecule type" value="Genomic_DNA"/>
</dbReference>
<dbReference type="PRINTS" id="PR00981">
    <property type="entry name" value="TRNASYNTHSER"/>
</dbReference>
<dbReference type="SUPFAM" id="SSF55681">
    <property type="entry name" value="Class II aaRS and biotin synthetases"/>
    <property type="match status" value="1"/>
</dbReference>
<keyword evidence="17" id="KW-0175">Coiled coil</keyword>
<dbReference type="InterPro" id="IPR015866">
    <property type="entry name" value="Ser-tRNA-synth_1_N"/>
</dbReference>
<dbReference type="STRING" id="1798468.A2110_01180"/>
<keyword evidence="10" id="KW-0030">Aminoacyl-tRNA synthetase</keyword>
<dbReference type="NCBIfam" id="TIGR00414">
    <property type="entry name" value="serS"/>
    <property type="match status" value="1"/>
</dbReference>
<evidence type="ECO:0000256" key="13">
    <source>
        <dbReference type="ARBA" id="ARBA00048823"/>
    </source>
</evidence>
<dbReference type="GO" id="GO:0006434">
    <property type="term" value="P:seryl-tRNA aminoacylation"/>
    <property type="evidence" value="ECO:0007669"/>
    <property type="project" value="UniProtKB-UniRule"/>
</dbReference>
<dbReference type="Gene3D" id="3.30.930.10">
    <property type="entry name" value="Bira Bifunctional Protein, Domain 2"/>
    <property type="match status" value="1"/>
</dbReference>
<evidence type="ECO:0000256" key="11">
    <source>
        <dbReference type="ARBA" id="ARBA00039158"/>
    </source>
</evidence>
<dbReference type="Pfam" id="PF02403">
    <property type="entry name" value="Seryl_tRNA_N"/>
    <property type="match status" value="1"/>
</dbReference>
<evidence type="ECO:0000256" key="12">
    <source>
        <dbReference type="ARBA" id="ARBA00047929"/>
    </source>
</evidence>
<evidence type="ECO:0000256" key="10">
    <source>
        <dbReference type="ARBA" id="ARBA00023146"/>
    </source>
</evidence>
<dbReference type="InterPro" id="IPR002317">
    <property type="entry name" value="Ser-tRNA-ligase_type_1"/>
</dbReference>
<keyword evidence="6 19" id="KW-0436">Ligase</keyword>
<dbReference type="SUPFAM" id="SSF46589">
    <property type="entry name" value="tRNA-binding arm"/>
    <property type="match status" value="1"/>
</dbReference>
<keyword evidence="5" id="KW-0963">Cytoplasm</keyword>
<dbReference type="InterPro" id="IPR002314">
    <property type="entry name" value="aa-tRNA-synt_IIb"/>
</dbReference>
<dbReference type="Pfam" id="PF00587">
    <property type="entry name" value="tRNA-synt_2b"/>
    <property type="match status" value="1"/>
</dbReference>
<dbReference type="EC" id="6.1.1.11" evidence="4 14"/>
<proteinExistence type="inferred from homology"/>
<feature type="domain" description="Aminoacyl-transfer RNA synthetases class-II family profile" evidence="18">
    <location>
        <begin position="131"/>
        <end position="400"/>
    </location>
</feature>
<evidence type="ECO:0000256" key="16">
    <source>
        <dbReference type="PIRSR" id="PIRSR001529-2"/>
    </source>
</evidence>
<feature type="binding site" evidence="16">
    <location>
        <begin position="254"/>
        <end position="256"/>
    </location>
    <ligand>
        <name>ATP</name>
        <dbReference type="ChEBI" id="CHEBI:30616"/>
    </ligand>
</feature>
<feature type="binding site" evidence="16">
    <location>
        <begin position="270"/>
        <end position="273"/>
    </location>
    <ligand>
        <name>ATP</name>
        <dbReference type="ChEBI" id="CHEBI:30616"/>
    </ligand>
</feature>
<comment type="catalytic activity">
    <reaction evidence="13">
        <text>tRNA(Ser) + L-serine + ATP = L-seryl-tRNA(Ser) + AMP + diphosphate + H(+)</text>
        <dbReference type="Rhea" id="RHEA:12292"/>
        <dbReference type="Rhea" id="RHEA-COMP:9669"/>
        <dbReference type="Rhea" id="RHEA-COMP:9703"/>
        <dbReference type="ChEBI" id="CHEBI:15378"/>
        <dbReference type="ChEBI" id="CHEBI:30616"/>
        <dbReference type="ChEBI" id="CHEBI:33019"/>
        <dbReference type="ChEBI" id="CHEBI:33384"/>
        <dbReference type="ChEBI" id="CHEBI:78442"/>
        <dbReference type="ChEBI" id="CHEBI:78533"/>
        <dbReference type="ChEBI" id="CHEBI:456215"/>
        <dbReference type="EC" id="6.1.1.11"/>
    </reaction>
</comment>
<feature type="binding site" evidence="15">
    <location>
        <position position="277"/>
    </location>
    <ligand>
        <name>L-serine</name>
        <dbReference type="ChEBI" id="CHEBI:33384"/>
    </ligand>
</feature>
<evidence type="ECO:0000313" key="20">
    <source>
        <dbReference type="Proteomes" id="UP000176273"/>
    </source>
</evidence>
<feature type="coiled-coil region" evidence="17">
    <location>
        <begin position="61"/>
        <end position="95"/>
    </location>
</feature>
<dbReference type="InterPro" id="IPR042103">
    <property type="entry name" value="SerRS_1_N_sf"/>
</dbReference>
<feature type="binding site" evidence="16">
    <location>
        <begin position="341"/>
        <end position="344"/>
    </location>
    <ligand>
        <name>ATP</name>
        <dbReference type="ChEBI" id="CHEBI:30616"/>
    </ligand>
</feature>
<name>A0A1F6BIN4_9BACT</name>
<feature type="binding site" evidence="15">
    <location>
        <position position="373"/>
    </location>
    <ligand>
        <name>L-serine</name>
        <dbReference type="ChEBI" id="CHEBI:33384"/>
    </ligand>
</feature>
<evidence type="ECO:0000256" key="1">
    <source>
        <dbReference type="ARBA" id="ARBA00004496"/>
    </source>
</evidence>
<organism evidence="19 20">
    <name type="scientific">Candidatus Jorgensenbacteria bacterium GWA1_54_12</name>
    <dbReference type="NCBI Taxonomy" id="1798468"/>
    <lineage>
        <taxon>Bacteria</taxon>
        <taxon>Candidatus Joergenseniibacteriota</taxon>
    </lineage>
</organism>
<feature type="binding site" evidence="15">
    <location>
        <position position="254"/>
    </location>
    <ligand>
        <name>L-serine</name>
        <dbReference type="ChEBI" id="CHEBI:33384"/>
    </ligand>
</feature>